<organismHost>
    <name type="scientific">Synechococcus</name>
    <dbReference type="NCBI Taxonomy" id="1129"/>
</organismHost>
<sequence length="207" mass="24918">MTIEYWNPKWYFWDSFSDEQIQQSKEIIDPLLDDESFWGEQPEWSKFCMMTASTTQRGEDNYLVSRWLDVLRPTFQKFLDEMSWKCEVDIKPDGLWINKYAKHEHQEFHNHSMPTCNLSMVYFHSCEHDDFNFFDTEWQLNRANGLHDVVELPNFEVLTPENTQHKVIIFPSQYGHFVSPNKSDSRRVTVSGNFKVMKREYKMSDIF</sequence>
<name>Q0QZG8_BPSYS</name>
<dbReference type="Gene3D" id="2.60.120.620">
    <property type="entry name" value="q2cbj1_9rhob like domain"/>
    <property type="match status" value="1"/>
</dbReference>
<protein>
    <submittedName>
        <fullName evidence="1">Gp60</fullName>
    </submittedName>
</protein>
<dbReference type="GeneID" id="4239119"/>
<keyword evidence="2" id="KW-1185">Reference proteome</keyword>
<dbReference type="Pfam" id="PF13759">
    <property type="entry name" value="2OG-FeII_Oxy_5"/>
    <property type="match status" value="1"/>
</dbReference>
<dbReference type="Proteomes" id="UP000000909">
    <property type="component" value="Segment"/>
</dbReference>
<dbReference type="OrthoDB" id="12155at10239"/>
<evidence type="ECO:0000313" key="2">
    <source>
        <dbReference type="Proteomes" id="UP000000909"/>
    </source>
</evidence>
<organism evidence="1 2">
    <name type="scientific">Synechococcus phage syn9</name>
    <dbReference type="NCBI Taxonomy" id="382359"/>
    <lineage>
        <taxon>Viruses</taxon>
        <taxon>Duplodnaviria</taxon>
        <taxon>Heunggongvirae</taxon>
        <taxon>Uroviricota</taxon>
        <taxon>Caudoviricetes</taxon>
        <taxon>Pantevenvirales</taxon>
        <taxon>Kyanoviridae</taxon>
        <taxon>Ormenosvirus</taxon>
        <taxon>Ormenosvirus syn9</taxon>
    </lineage>
</organism>
<dbReference type="RefSeq" id="YP_717727.1">
    <property type="nucleotide sequence ID" value="NC_008296.2"/>
</dbReference>
<dbReference type="KEGG" id="vg:4239119"/>
<evidence type="ECO:0000313" key="1">
    <source>
        <dbReference type="EMBL" id="ABA47029.1"/>
    </source>
</evidence>
<dbReference type="InterPro" id="IPR012668">
    <property type="entry name" value="CHP02466"/>
</dbReference>
<dbReference type="EMBL" id="DQ149023">
    <property type="protein sequence ID" value="ABA47029.1"/>
    <property type="molecule type" value="Genomic_DNA"/>
</dbReference>
<proteinExistence type="predicted"/>
<accession>Q0QZG8</accession>
<reference evidence="1 2" key="1">
    <citation type="journal article" date="2007" name="Environ. Microbiol.">
        <title>Genomic and structural analysis of Syn9, a cyanophage infecting marine Prochlorococcus and Synechococcus.</title>
        <authorList>
            <person name="Weigele P.R."/>
            <person name="Pope W.H."/>
            <person name="Pedulla M.L."/>
            <person name="Houtz J.M."/>
            <person name="Smith A.L."/>
            <person name="Conway J.F."/>
            <person name="King J."/>
            <person name="Hatfull G.F."/>
            <person name="Lawrence J.G."/>
            <person name="Hendrix R.W."/>
        </authorList>
    </citation>
    <scope>NUCLEOTIDE SEQUENCE</scope>
</reference>